<reference evidence="2" key="1">
    <citation type="submission" date="2021-06" db="EMBL/GenBank/DDBJ databases">
        <authorList>
            <person name="Kallberg Y."/>
            <person name="Tangrot J."/>
            <person name="Rosling A."/>
        </authorList>
    </citation>
    <scope>NUCLEOTIDE SEQUENCE</scope>
    <source>
        <strain evidence="2">BR232B</strain>
    </source>
</reference>
<feature type="compositionally biased region" description="Polar residues" evidence="1">
    <location>
        <begin position="11"/>
        <end position="23"/>
    </location>
</feature>
<evidence type="ECO:0000313" key="3">
    <source>
        <dbReference type="Proteomes" id="UP000789739"/>
    </source>
</evidence>
<gene>
    <name evidence="2" type="ORF">PBRASI_LOCUS11124</name>
</gene>
<dbReference type="EMBL" id="CAJVPI010004423">
    <property type="protein sequence ID" value="CAG8667520.1"/>
    <property type="molecule type" value="Genomic_DNA"/>
</dbReference>
<name>A0A9N9EBR8_9GLOM</name>
<dbReference type="Proteomes" id="UP000789739">
    <property type="component" value="Unassembled WGS sequence"/>
</dbReference>
<feature type="region of interest" description="Disordered" evidence="1">
    <location>
        <begin position="119"/>
        <end position="178"/>
    </location>
</feature>
<protein>
    <submittedName>
        <fullName evidence="2">2235_t:CDS:1</fullName>
    </submittedName>
</protein>
<keyword evidence="3" id="KW-1185">Reference proteome</keyword>
<dbReference type="AlphaFoldDB" id="A0A9N9EBR8"/>
<proteinExistence type="predicted"/>
<sequence>MHLEQRELEPGSTTQCTNNINNEQRYRPKFLNSRDGSIKYRTNSLIPHRPIGLTNGEYLDEPLRPGTIQGIEYTEDGELLIFQEIKCQYKAPRTSMASTKNGIDWDLIVEDEWEEEKWTESEGTELVSNKESETEEIQSGSKDKKRKQSTESRSTGLKLSMKPPKERKSQEQLSTELKKMFSSSERAEKFRRKWKERKDKEEEKKWREIWDEIRKEMELELKGRGRLSKEMYYRMGKILIDFKKGKKDIPRHRGRTAIKVYLTYKDNEEFDDGIKIREINKEKKAGLK</sequence>
<comment type="caution">
    <text evidence="2">The sequence shown here is derived from an EMBL/GenBank/DDBJ whole genome shotgun (WGS) entry which is preliminary data.</text>
</comment>
<feature type="non-terminal residue" evidence="2">
    <location>
        <position position="1"/>
    </location>
</feature>
<organism evidence="2 3">
    <name type="scientific">Paraglomus brasilianum</name>
    <dbReference type="NCBI Taxonomy" id="144538"/>
    <lineage>
        <taxon>Eukaryota</taxon>
        <taxon>Fungi</taxon>
        <taxon>Fungi incertae sedis</taxon>
        <taxon>Mucoromycota</taxon>
        <taxon>Glomeromycotina</taxon>
        <taxon>Glomeromycetes</taxon>
        <taxon>Paraglomerales</taxon>
        <taxon>Paraglomeraceae</taxon>
        <taxon>Paraglomus</taxon>
    </lineage>
</organism>
<evidence type="ECO:0000256" key="1">
    <source>
        <dbReference type="SAM" id="MobiDB-lite"/>
    </source>
</evidence>
<feature type="region of interest" description="Disordered" evidence="1">
    <location>
        <begin position="1"/>
        <end position="23"/>
    </location>
</feature>
<evidence type="ECO:0000313" key="2">
    <source>
        <dbReference type="EMBL" id="CAG8667520.1"/>
    </source>
</evidence>
<accession>A0A9N9EBR8</accession>